<comment type="caution">
    <text evidence="1">The sequence shown here is derived from an EMBL/GenBank/DDBJ whole genome shotgun (WGS) entry which is preliminary data.</text>
</comment>
<dbReference type="AlphaFoldDB" id="A0A0D8L7D0"/>
<dbReference type="Proteomes" id="UP000032582">
    <property type="component" value="Unassembled WGS sequence"/>
</dbReference>
<name>A0A0D8L7D0_MORMO</name>
<protein>
    <submittedName>
        <fullName evidence="1">Uncharacterized protein</fullName>
    </submittedName>
</protein>
<gene>
    <name evidence="1" type="ORF">UA45_17225</name>
</gene>
<evidence type="ECO:0000313" key="1">
    <source>
        <dbReference type="EMBL" id="KJF76693.1"/>
    </source>
</evidence>
<dbReference type="PATRIC" id="fig|582.24.peg.5508"/>
<sequence>MMDNFAEDIFSDPFFAQEREFESESGEKRTLTCIVQPASTTDLQILPEGDRYNPTVRVMTQEPITPKDLFYWNNHRWRIIDKSPWNDYGYYDTLATRYEGSQTGDSEGFPIT</sequence>
<organism evidence="1 2">
    <name type="scientific">Morganella morganii</name>
    <name type="common">Proteus morganii</name>
    <dbReference type="NCBI Taxonomy" id="582"/>
    <lineage>
        <taxon>Bacteria</taxon>
        <taxon>Pseudomonadati</taxon>
        <taxon>Pseudomonadota</taxon>
        <taxon>Gammaproteobacteria</taxon>
        <taxon>Enterobacterales</taxon>
        <taxon>Morganellaceae</taxon>
        <taxon>Morganella</taxon>
    </lineage>
</organism>
<reference evidence="1 2" key="1">
    <citation type="submission" date="2015-02" db="EMBL/GenBank/DDBJ databases">
        <title>Whole genome shotgun sequencing of cultured foodborne pathogen.</title>
        <authorList>
            <person name="Timme R."/>
            <person name="Allard M.W."/>
            <person name="Strain E."/>
            <person name="Evans P.S."/>
            <person name="Brown E."/>
        </authorList>
    </citation>
    <scope>NUCLEOTIDE SEQUENCE [LARGE SCALE GENOMIC DNA]</scope>
    <source>
        <strain evidence="1 2">GCSL-TSO-24</strain>
    </source>
</reference>
<dbReference type="EMBL" id="JZSH01000270">
    <property type="protein sequence ID" value="KJF76693.1"/>
    <property type="molecule type" value="Genomic_DNA"/>
</dbReference>
<accession>A0A0D8L7D0</accession>
<proteinExistence type="predicted"/>
<evidence type="ECO:0000313" key="2">
    <source>
        <dbReference type="Proteomes" id="UP000032582"/>
    </source>
</evidence>